<dbReference type="InterPro" id="IPR001375">
    <property type="entry name" value="Peptidase_S9_cat"/>
</dbReference>
<accession>A0A5C6ALY5</accession>
<dbReference type="Proteomes" id="UP000317421">
    <property type="component" value="Unassembled WGS sequence"/>
</dbReference>
<evidence type="ECO:0000313" key="4">
    <source>
        <dbReference type="EMBL" id="TWU00660.1"/>
    </source>
</evidence>
<keyword evidence="4" id="KW-0378">Hydrolase</keyword>
<reference evidence="4 5" key="1">
    <citation type="submission" date="2019-02" db="EMBL/GenBank/DDBJ databases">
        <title>Deep-cultivation of Planctomycetes and their phenomic and genomic characterization uncovers novel biology.</title>
        <authorList>
            <person name="Wiegand S."/>
            <person name="Jogler M."/>
            <person name="Boedeker C."/>
            <person name="Pinto D."/>
            <person name="Vollmers J."/>
            <person name="Rivas-Marin E."/>
            <person name="Kohn T."/>
            <person name="Peeters S.H."/>
            <person name="Heuer A."/>
            <person name="Rast P."/>
            <person name="Oberbeckmann S."/>
            <person name="Bunk B."/>
            <person name="Jeske O."/>
            <person name="Meyerdierks A."/>
            <person name="Storesund J.E."/>
            <person name="Kallscheuer N."/>
            <person name="Luecker S."/>
            <person name="Lage O.M."/>
            <person name="Pohl T."/>
            <person name="Merkel B.J."/>
            <person name="Hornburger P."/>
            <person name="Mueller R.-W."/>
            <person name="Bruemmer F."/>
            <person name="Labrenz M."/>
            <person name="Spormann A.M."/>
            <person name="Op Den Camp H."/>
            <person name="Overmann J."/>
            <person name="Amann R."/>
            <person name="Jetten M.S.M."/>
            <person name="Mascher T."/>
            <person name="Medema M.H."/>
            <person name="Devos D.P."/>
            <person name="Kaster A.-K."/>
            <person name="Ovreas L."/>
            <person name="Rohde M."/>
            <person name="Galperin M.Y."/>
            <person name="Jogler C."/>
        </authorList>
    </citation>
    <scope>NUCLEOTIDE SEQUENCE [LARGE SCALE GENOMIC DNA]</scope>
    <source>
        <strain evidence="4 5">Pla108</strain>
    </source>
</reference>
<sequence>MTGWLFGLAATASIAAAQGTKSDYDRALSLEAKFAEQVTHDRVEPHWVSPTRFWYAANLGAGRREYWLVDAESGAQQVAFDHAALAGALAEATDRDRDPQRMKIDRIAPEGVDRLALRIDETWWDWDGDQLSQRDGAPVADEVQPMERSANEPSGPGGKPSPRSPDGRWRVEKRLGALVLVDTASGESFVKMAAPLRDGSYDARVAWSPDSTRFVAWENVPGGGRTVQLIESSPADELQPKLHEHQYDKPGDNLPWRRPHLFAVGDADETPLDETLWQNPWSAGDLRWKPDSSAFTFVFNQRGHQVVRLLQADAASGAVQTLIEESSPTFVHYSGEGKCWLYRIDDTDEALWTSERDGWNHLYLVDLTTGAVKRQLTRGPWVVRRVDHVDAEKREVSFRAGGVHADQDPYYEHHCRVSLDDPSVVTLTDGDGSHEAQWSPDGRWLIATYSRVDLAPVTELRRAGDGGLVVELQRGDTAALEAAGWRAPQRFVAKGRDGKTDIYGVVCRPTNFDPAKKYPVVEEHYAGPHASHCPKRFATLHRSQQFADLGFIVVQLDGMGTDHRGKAFHDVCWKNLVDGGFPDRIAWLRALAEHEPAIDLTRVGIRGTSAGGQTAMAALLHHGDFYKAAVSNCGCHDNRTDKVWWNEQWMGWPVGPHYAEQSNVTQAGKLRGDLLLIVGEMDRNVPPTATLQVVDALIKADKDFEFHFVPGAGHGAGGTYTDRRTWDFFVRKLHDVEPRREE</sequence>
<dbReference type="Pfam" id="PF00326">
    <property type="entry name" value="Peptidase_S9"/>
    <property type="match status" value="1"/>
</dbReference>
<evidence type="ECO:0000256" key="1">
    <source>
        <dbReference type="SAM" id="MobiDB-lite"/>
    </source>
</evidence>
<organism evidence="4 5">
    <name type="scientific">Botrimarina colliarenosi</name>
    <dbReference type="NCBI Taxonomy" id="2528001"/>
    <lineage>
        <taxon>Bacteria</taxon>
        <taxon>Pseudomonadati</taxon>
        <taxon>Planctomycetota</taxon>
        <taxon>Planctomycetia</taxon>
        <taxon>Pirellulales</taxon>
        <taxon>Lacipirellulaceae</taxon>
        <taxon>Botrimarina</taxon>
    </lineage>
</organism>
<dbReference type="Gene3D" id="3.40.50.1820">
    <property type="entry name" value="alpha/beta hydrolase"/>
    <property type="match status" value="1"/>
</dbReference>
<name>A0A5C6ALY5_9BACT</name>
<protein>
    <submittedName>
        <fullName evidence="4">Prolyl tripeptidyl peptidase</fullName>
        <ecNumber evidence="4">3.4.14.12</ecNumber>
    </submittedName>
</protein>
<dbReference type="SUPFAM" id="SSF82171">
    <property type="entry name" value="DPP6 N-terminal domain-like"/>
    <property type="match status" value="1"/>
</dbReference>
<keyword evidence="5" id="KW-1185">Reference proteome</keyword>
<comment type="caution">
    <text evidence="4">The sequence shown here is derived from an EMBL/GenBank/DDBJ whole genome shotgun (WGS) entry which is preliminary data.</text>
</comment>
<gene>
    <name evidence="4" type="primary">ptpA_2</name>
    <name evidence="4" type="ORF">Pla108_16120</name>
</gene>
<dbReference type="InterPro" id="IPR002469">
    <property type="entry name" value="Peptidase_S9B_N"/>
</dbReference>
<dbReference type="EMBL" id="SJPR01000001">
    <property type="protein sequence ID" value="TWU00660.1"/>
    <property type="molecule type" value="Genomic_DNA"/>
</dbReference>
<feature type="domain" description="Peptidase S9 prolyl oligopeptidase catalytic" evidence="2">
    <location>
        <begin position="541"/>
        <end position="733"/>
    </location>
</feature>
<dbReference type="SUPFAM" id="SSF53474">
    <property type="entry name" value="alpha/beta-Hydrolases"/>
    <property type="match status" value="1"/>
</dbReference>
<dbReference type="AlphaFoldDB" id="A0A5C6ALY5"/>
<dbReference type="InterPro" id="IPR050278">
    <property type="entry name" value="Serine_Prot_S9B/DPPIV"/>
</dbReference>
<dbReference type="PANTHER" id="PTHR11731:SF118">
    <property type="entry name" value="BLR1971 PROTEIN"/>
    <property type="match status" value="1"/>
</dbReference>
<dbReference type="PANTHER" id="PTHR11731">
    <property type="entry name" value="PROTEASE FAMILY S9B,C DIPEPTIDYL-PEPTIDASE IV-RELATED"/>
    <property type="match status" value="1"/>
</dbReference>
<dbReference type="Pfam" id="PF00930">
    <property type="entry name" value="DPPIV_N"/>
    <property type="match status" value="1"/>
</dbReference>
<dbReference type="GO" id="GO:0008236">
    <property type="term" value="F:serine-type peptidase activity"/>
    <property type="evidence" value="ECO:0007669"/>
    <property type="project" value="InterPro"/>
</dbReference>
<evidence type="ECO:0000259" key="3">
    <source>
        <dbReference type="Pfam" id="PF00930"/>
    </source>
</evidence>
<evidence type="ECO:0000259" key="2">
    <source>
        <dbReference type="Pfam" id="PF00326"/>
    </source>
</evidence>
<dbReference type="EC" id="3.4.14.12" evidence="4"/>
<feature type="domain" description="Dipeptidylpeptidase IV N-terminal" evidence="3">
    <location>
        <begin position="204"/>
        <end position="455"/>
    </location>
</feature>
<feature type="region of interest" description="Disordered" evidence="1">
    <location>
        <begin position="130"/>
        <end position="168"/>
    </location>
</feature>
<proteinExistence type="predicted"/>
<dbReference type="Gene3D" id="2.140.10.30">
    <property type="entry name" value="Dipeptidylpeptidase IV, N-terminal domain"/>
    <property type="match status" value="1"/>
</dbReference>
<dbReference type="InterPro" id="IPR029058">
    <property type="entry name" value="AB_hydrolase_fold"/>
</dbReference>
<dbReference type="GO" id="GO:0006508">
    <property type="term" value="P:proteolysis"/>
    <property type="evidence" value="ECO:0007669"/>
    <property type="project" value="InterPro"/>
</dbReference>
<evidence type="ECO:0000313" key="5">
    <source>
        <dbReference type="Proteomes" id="UP000317421"/>
    </source>
</evidence>